<keyword evidence="1" id="KW-0472">Membrane</keyword>
<name>A0ABV7J6V3_9GAMM</name>
<sequence length="134" mass="15195">MTTSIILKTCVVWLAILLLAVVNGGFREAVLLKIMGQRPANLISGLLLGSAIVLMAWWLVPWIGVWDRETLIYLGLIWLLLTLVFEFSLGFAQRKTLSEMRQAYRFKNGNTWPLILLITAIAPYGVGWLRGWFC</sequence>
<feature type="transmembrane region" description="Helical" evidence="1">
    <location>
        <begin position="6"/>
        <end position="26"/>
    </location>
</feature>
<evidence type="ECO:0000313" key="3">
    <source>
        <dbReference type="Proteomes" id="UP001595533"/>
    </source>
</evidence>
<reference evidence="3" key="1">
    <citation type="journal article" date="2019" name="Int. J. Syst. Evol. Microbiol.">
        <title>The Global Catalogue of Microorganisms (GCM) 10K type strain sequencing project: providing services to taxonomists for standard genome sequencing and annotation.</title>
        <authorList>
            <consortium name="The Broad Institute Genomics Platform"/>
            <consortium name="The Broad Institute Genome Sequencing Center for Infectious Disease"/>
            <person name="Wu L."/>
            <person name="Ma J."/>
        </authorList>
    </citation>
    <scope>NUCLEOTIDE SEQUENCE [LARGE SCALE GENOMIC DNA]</scope>
    <source>
        <strain evidence="3">KCTC 42953</strain>
    </source>
</reference>
<comment type="caution">
    <text evidence="2">The sequence shown here is derived from an EMBL/GenBank/DDBJ whole genome shotgun (WGS) entry which is preliminary data.</text>
</comment>
<accession>A0ABV7J6V3</accession>
<evidence type="ECO:0008006" key="4">
    <source>
        <dbReference type="Google" id="ProtNLM"/>
    </source>
</evidence>
<dbReference type="RefSeq" id="WP_077412850.1">
    <property type="nucleotide sequence ID" value="NZ_JBHRTS010000001.1"/>
</dbReference>
<evidence type="ECO:0000256" key="1">
    <source>
        <dbReference type="SAM" id="Phobius"/>
    </source>
</evidence>
<dbReference type="EMBL" id="JBHRTS010000001">
    <property type="protein sequence ID" value="MFC3192610.1"/>
    <property type="molecule type" value="Genomic_DNA"/>
</dbReference>
<keyword evidence="1" id="KW-0812">Transmembrane</keyword>
<feature type="transmembrane region" description="Helical" evidence="1">
    <location>
        <begin position="38"/>
        <end position="59"/>
    </location>
</feature>
<keyword evidence="1" id="KW-1133">Transmembrane helix</keyword>
<feature type="transmembrane region" description="Helical" evidence="1">
    <location>
        <begin position="112"/>
        <end position="133"/>
    </location>
</feature>
<feature type="transmembrane region" description="Helical" evidence="1">
    <location>
        <begin position="71"/>
        <end position="92"/>
    </location>
</feature>
<dbReference type="Proteomes" id="UP001595533">
    <property type="component" value="Unassembled WGS sequence"/>
</dbReference>
<proteinExistence type="predicted"/>
<gene>
    <name evidence="2" type="ORF">ACFODZ_00020</name>
</gene>
<evidence type="ECO:0000313" key="2">
    <source>
        <dbReference type="EMBL" id="MFC3192610.1"/>
    </source>
</evidence>
<protein>
    <recommendedName>
        <fullName evidence="4">DUF2269 family protein</fullName>
    </recommendedName>
</protein>
<keyword evidence="3" id="KW-1185">Reference proteome</keyword>
<organism evidence="2 3">
    <name type="scientific">Marinicella sediminis</name>
    <dbReference type="NCBI Taxonomy" id="1792834"/>
    <lineage>
        <taxon>Bacteria</taxon>
        <taxon>Pseudomonadati</taxon>
        <taxon>Pseudomonadota</taxon>
        <taxon>Gammaproteobacteria</taxon>
        <taxon>Lysobacterales</taxon>
        <taxon>Marinicellaceae</taxon>
        <taxon>Marinicella</taxon>
    </lineage>
</organism>